<feature type="compositionally biased region" description="Basic and acidic residues" evidence="1">
    <location>
        <begin position="112"/>
        <end position="121"/>
    </location>
</feature>
<feature type="domain" description="Transposase MuDR plant" evidence="2">
    <location>
        <begin position="167"/>
        <end position="216"/>
    </location>
</feature>
<protein>
    <recommendedName>
        <fullName evidence="2">Transposase MuDR plant domain-containing protein</fullName>
    </recommendedName>
</protein>
<dbReference type="InterPro" id="IPR004332">
    <property type="entry name" value="Transposase_MuDR"/>
</dbReference>
<dbReference type="AlphaFoldDB" id="A0A822XP64"/>
<evidence type="ECO:0000256" key="1">
    <source>
        <dbReference type="SAM" id="MobiDB-lite"/>
    </source>
</evidence>
<evidence type="ECO:0000313" key="3">
    <source>
        <dbReference type="EMBL" id="DAD21483.1"/>
    </source>
</evidence>
<evidence type="ECO:0000313" key="4">
    <source>
        <dbReference type="Proteomes" id="UP000607653"/>
    </source>
</evidence>
<feature type="region of interest" description="Disordered" evidence="1">
    <location>
        <begin position="83"/>
        <end position="159"/>
    </location>
</feature>
<reference evidence="3 4" key="1">
    <citation type="journal article" date="2020" name="Mol. Biol. Evol.">
        <title>Distinct Expression and Methylation Patterns for Genes with Different Fates following a Single Whole-Genome Duplication in Flowering Plants.</title>
        <authorList>
            <person name="Shi T."/>
            <person name="Rahmani R.S."/>
            <person name="Gugger P.F."/>
            <person name="Wang M."/>
            <person name="Li H."/>
            <person name="Zhang Y."/>
            <person name="Li Z."/>
            <person name="Wang Q."/>
            <person name="Van de Peer Y."/>
            <person name="Marchal K."/>
            <person name="Chen J."/>
        </authorList>
    </citation>
    <scope>NUCLEOTIDE SEQUENCE [LARGE SCALE GENOMIC DNA]</scope>
    <source>
        <tissue evidence="3">Leaf</tissue>
    </source>
</reference>
<evidence type="ECO:0000259" key="2">
    <source>
        <dbReference type="Pfam" id="PF03108"/>
    </source>
</evidence>
<proteinExistence type="predicted"/>
<dbReference type="Pfam" id="PF03108">
    <property type="entry name" value="DBD_Tnp_Mut"/>
    <property type="match status" value="1"/>
</dbReference>
<organism evidence="3 4">
    <name type="scientific">Nelumbo nucifera</name>
    <name type="common">Sacred lotus</name>
    <dbReference type="NCBI Taxonomy" id="4432"/>
    <lineage>
        <taxon>Eukaryota</taxon>
        <taxon>Viridiplantae</taxon>
        <taxon>Streptophyta</taxon>
        <taxon>Embryophyta</taxon>
        <taxon>Tracheophyta</taxon>
        <taxon>Spermatophyta</taxon>
        <taxon>Magnoliopsida</taxon>
        <taxon>Proteales</taxon>
        <taxon>Nelumbonaceae</taxon>
        <taxon>Nelumbo</taxon>
    </lineage>
</organism>
<dbReference type="Proteomes" id="UP000607653">
    <property type="component" value="Unassembled WGS sequence"/>
</dbReference>
<feature type="compositionally biased region" description="Basic and acidic residues" evidence="1">
    <location>
        <begin position="149"/>
        <end position="159"/>
    </location>
</feature>
<feature type="compositionally biased region" description="Acidic residues" evidence="1">
    <location>
        <begin position="83"/>
        <end position="111"/>
    </location>
</feature>
<keyword evidence="4" id="KW-1185">Reference proteome</keyword>
<name>A0A822XP64_NELNU</name>
<sequence length="216" mass="24747">MMTINYKIPGWELDEHLGVRGCKNDVMLMFATHGDFREIMFYITYTEAKCVSMDDRGVADDSHGHDEGMECDDDVYDHHGVDDGEFEDLYDDGEDYEDDVGDHEGSDDDGGDHDNVDHVGGDDQGVDKMGVQDGGDANLFDYEPISEYDSPRDRGNTRDFDFSNPRFRVGMVFAIVKEFRQALRQYCVVEDIEIKRKKNEKSRFTRVCSTVDCGWR</sequence>
<dbReference type="EMBL" id="DUZY01000001">
    <property type="protein sequence ID" value="DAD21483.1"/>
    <property type="molecule type" value="Genomic_DNA"/>
</dbReference>
<accession>A0A822XP64</accession>
<comment type="caution">
    <text evidence="3">The sequence shown here is derived from an EMBL/GenBank/DDBJ whole genome shotgun (WGS) entry which is preliminary data.</text>
</comment>
<gene>
    <name evidence="3" type="ORF">HUJ06_022946</name>
</gene>